<accession>A0A0E9Q1Q1</accession>
<organism evidence="2">
    <name type="scientific">Anguilla anguilla</name>
    <name type="common">European freshwater eel</name>
    <name type="synonym">Muraena anguilla</name>
    <dbReference type="NCBI Taxonomy" id="7936"/>
    <lineage>
        <taxon>Eukaryota</taxon>
        <taxon>Metazoa</taxon>
        <taxon>Chordata</taxon>
        <taxon>Craniata</taxon>
        <taxon>Vertebrata</taxon>
        <taxon>Euteleostomi</taxon>
        <taxon>Actinopterygii</taxon>
        <taxon>Neopterygii</taxon>
        <taxon>Teleostei</taxon>
        <taxon>Anguilliformes</taxon>
        <taxon>Anguillidae</taxon>
        <taxon>Anguilla</taxon>
    </lineage>
</organism>
<sequence length="67" mass="7452">MILTGEPLVCIFVEDMGMLLTASVGASCLSVMFTSIMIFPVIRSVFFLFVFVFLMLLFVNPHVSEVT</sequence>
<proteinExistence type="predicted"/>
<protein>
    <submittedName>
        <fullName evidence="2">Uncharacterized protein</fullName>
    </submittedName>
</protein>
<reference evidence="2" key="2">
    <citation type="journal article" date="2015" name="Fish Shellfish Immunol.">
        <title>Early steps in the European eel (Anguilla anguilla)-Vibrio vulnificus interaction in the gills: Role of the RtxA13 toxin.</title>
        <authorList>
            <person name="Callol A."/>
            <person name="Pajuelo D."/>
            <person name="Ebbesson L."/>
            <person name="Teles M."/>
            <person name="MacKenzie S."/>
            <person name="Amaro C."/>
        </authorList>
    </citation>
    <scope>NUCLEOTIDE SEQUENCE</scope>
</reference>
<keyword evidence="1" id="KW-0812">Transmembrane</keyword>
<name>A0A0E9Q1Q1_ANGAN</name>
<evidence type="ECO:0000313" key="2">
    <source>
        <dbReference type="EMBL" id="JAH10442.1"/>
    </source>
</evidence>
<evidence type="ECO:0000256" key="1">
    <source>
        <dbReference type="SAM" id="Phobius"/>
    </source>
</evidence>
<keyword evidence="1" id="KW-0472">Membrane</keyword>
<dbReference type="AlphaFoldDB" id="A0A0E9Q1Q1"/>
<reference evidence="2" key="1">
    <citation type="submission" date="2014-11" db="EMBL/GenBank/DDBJ databases">
        <authorList>
            <person name="Amaro Gonzalez C."/>
        </authorList>
    </citation>
    <scope>NUCLEOTIDE SEQUENCE</scope>
</reference>
<feature type="transmembrane region" description="Helical" evidence="1">
    <location>
        <begin position="16"/>
        <end position="38"/>
    </location>
</feature>
<dbReference type="EMBL" id="GBXM01098135">
    <property type="protein sequence ID" value="JAH10442.1"/>
    <property type="molecule type" value="Transcribed_RNA"/>
</dbReference>
<feature type="transmembrane region" description="Helical" evidence="1">
    <location>
        <begin position="45"/>
        <end position="63"/>
    </location>
</feature>
<keyword evidence="1" id="KW-1133">Transmembrane helix</keyword>